<dbReference type="Proteomes" id="UP000014174">
    <property type="component" value="Unassembled WGS sequence"/>
</dbReference>
<name>R9GVH3_9SPHI</name>
<sequence>MEVLEIWEQAVKALPDALSEEFRRAKILLTEDKDKGTIHWHFKKSPMENNLI</sequence>
<protein>
    <submittedName>
        <fullName evidence="1">Uncharacterized protein</fullName>
    </submittedName>
</protein>
<dbReference type="EMBL" id="AQPN01000049">
    <property type="protein sequence ID" value="EOR95530.1"/>
    <property type="molecule type" value="Genomic_DNA"/>
</dbReference>
<dbReference type="AlphaFoldDB" id="R9GVH3"/>
<evidence type="ECO:0000313" key="1">
    <source>
        <dbReference type="EMBL" id="EOR95530.1"/>
    </source>
</evidence>
<gene>
    <name evidence="1" type="ORF">ADIARSV_1349</name>
</gene>
<evidence type="ECO:0000313" key="2">
    <source>
        <dbReference type="Proteomes" id="UP000014174"/>
    </source>
</evidence>
<keyword evidence="2" id="KW-1185">Reference proteome</keyword>
<proteinExistence type="predicted"/>
<reference evidence="1 2" key="1">
    <citation type="journal article" date="2013" name="Genome Announc.">
        <title>Draft Genome Sequence of Arcticibacter svalbardensis Strain MN12-7T, a Member of the Family Sphingobacteriaceae Isolated from an Arctic Soil Sample.</title>
        <authorList>
            <person name="Shivaji S."/>
            <person name="Ara S."/>
            <person name="Prasad S."/>
            <person name="Manasa B.P."/>
            <person name="Begum Z."/>
            <person name="Singh A."/>
            <person name="Kumar Pinnaka A."/>
        </authorList>
    </citation>
    <scope>NUCLEOTIDE SEQUENCE [LARGE SCALE GENOMIC DNA]</scope>
    <source>
        <strain evidence="1 2">MN12-7</strain>
    </source>
</reference>
<accession>R9GVH3</accession>
<organism evidence="1 2">
    <name type="scientific">Arcticibacter svalbardensis MN12-7</name>
    <dbReference type="NCBI Taxonomy" id="1150600"/>
    <lineage>
        <taxon>Bacteria</taxon>
        <taxon>Pseudomonadati</taxon>
        <taxon>Bacteroidota</taxon>
        <taxon>Sphingobacteriia</taxon>
        <taxon>Sphingobacteriales</taxon>
        <taxon>Sphingobacteriaceae</taxon>
        <taxon>Arcticibacter</taxon>
    </lineage>
</organism>
<comment type="caution">
    <text evidence="1">The sequence shown here is derived from an EMBL/GenBank/DDBJ whole genome shotgun (WGS) entry which is preliminary data.</text>
</comment>
<dbReference type="STRING" id="1150600.ADIARSV_1349"/>